<keyword evidence="3" id="KW-1185">Reference proteome</keyword>
<keyword evidence="1" id="KW-1133">Transmembrane helix</keyword>
<reference evidence="2 3" key="1">
    <citation type="submission" date="2016-02" db="EMBL/GenBank/DDBJ databases">
        <title>Genome analysis of coral dinoflagellate symbionts highlights evolutionary adaptations to a symbiotic lifestyle.</title>
        <authorList>
            <person name="Aranda M."/>
            <person name="Li Y."/>
            <person name="Liew Y.J."/>
            <person name="Baumgarten S."/>
            <person name="Simakov O."/>
            <person name="Wilson M."/>
            <person name="Piel J."/>
            <person name="Ashoor H."/>
            <person name="Bougouffa S."/>
            <person name="Bajic V.B."/>
            <person name="Ryu T."/>
            <person name="Ravasi T."/>
            <person name="Bayer T."/>
            <person name="Micklem G."/>
            <person name="Kim H."/>
            <person name="Bhak J."/>
            <person name="Lajeunesse T.C."/>
            <person name="Voolstra C.R."/>
        </authorList>
    </citation>
    <scope>NUCLEOTIDE SEQUENCE [LARGE SCALE GENOMIC DNA]</scope>
    <source>
        <strain evidence="2 3">CCMP2467</strain>
    </source>
</reference>
<accession>A0A1Q9CLF5</accession>
<protein>
    <submittedName>
        <fullName evidence="2">Uncharacterized protein</fullName>
    </submittedName>
</protein>
<proteinExistence type="predicted"/>
<feature type="transmembrane region" description="Helical" evidence="1">
    <location>
        <begin position="210"/>
        <end position="231"/>
    </location>
</feature>
<evidence type="ECO:0000256" key="1">
    <source>
        <dbReference type="SAM" id="Phobius"/>
    </source>
</evidence>
<evidence type="ECO:0000313" key="3">
    <source>
        <dbReference type="Proteomes" id="UP000186817"/>
    </source>
</evidence>
<sequence length="263" mass="29692">MRILAWPRLGSRDGENCSSRRNDPQPCQIRYRDLQLTMSILLRDSMFPGSFGHHFIRTRLGQLFLLIGWSSCCMGLDVWEYRDELARSDSNLAEIQSDLQEIRMRSLEIQETLQKEATGHFPSASAHRIALEASAEKNAEDRLLQAMRLVDKDRHIAQGGRGLRQLVRNSTANSTANGQASAQKDGITCRDGRACSAFDRFIEDCLRHRVFVIAGLAVFLAIPLCSVLVQYRAKGSDDAMRGADDLDEVWFRKPEPGKPSRQI</sequence>
<comment type="caution">
    <text evidence="2">The sequence shown here is derived from an EMBL/GenBank/DDBJ whole genome shotgun (WGS) entry which is preliminary data.</text>
</comment>
<dbReference type="OrthoDB" id="413497at2759"/>
<dbReference type="AlphaFoldDB" id="A0A1Q9CLF5"/>
<name>A0A1Q9CLF5_SYMMI</name>
<gene>
    <name evidence="2" type="ORF">AK812_SmicGene35446</name>
</gene>
<dbReference type="Proteomes" id="UP000186817">
    <property type="component" value="Unassembled WGS sequence"/>
</dbReference>
<organism evidence="2 3">
    <name type="scientific">Symbiodinium microadriaticum</name>
    <name type="common">Dinoflagellate</name>
    <name type="synonym">Zooxanthella microadriatica</name>
    <dbReference type="NCBI Taxonomy" id="2951"/>
    <lineage>
        <taxon>Eukaryota</taxon>
        <taxon>Sar</taxon>
        <taxon>Alveolata</taxon>
        <taxon>Dinophyceae</taxon>
        <taxon>Suessiales</taxon>
        <taxon>Symbiodiniaceae</taxon>
        <taxon>Symbiodinium</taxon>
    </lineage>
</organism>
<evidence type="ECO:0000313" key="2">
    <source>
        <dbReference type="EMBL" id="OLP83754.1"/>
    </source>
</evidence>
<dbReference type="EMBL" id="LSRX01001094">
    <property type="protein sequence ID" value="OLP83754.1"/>
    <property type="molecule type" value="Genomic_DNA"/>
</dbReference>
<keyword evidence="1" id="KW-0472">Membrane</keyword>
<keyword evidence="1" id="KW-0812">Transmembrane</keyword>